<proteinExistence type="inferred from homology"/>
<keyword evidence="3 4" id="KW-0732">Signal</keyword>
<organism evidence="5 6">
    <name type="scientific">Gryllotalpicola protaetiae</name>
    <dbReference type="NCBI Taxonomy" id="2419771"/>
    <lineage>
        <taxon>Bacteria</taxon>
        <taxon>Bacillati</taxon>
        <taxon>Actinomycetota</taxon>
        <taxon>Actinomycetes</taxon>
        <taxon>Micrococcales</taxon>
        <taxon>Microbacteriaceae</taxon>
        <taxon>Gryllotalpicola</taxon>
    </lineage>
</organism>
<evidence type="ECO:0000313" key="5">
    <source>
        <dbReference type="EMBL" id="AYG02900.1"/>
    </source>
</evidence>
<dbReference type="AlphaFoldDB" id="A0A387BPG4"/>
<dbReference type="PANTHER" id="PTHR30061:SF50">
    <property type="entry name" value="MALTOSE_MALTODEXTRIN-BINDING PERIPLASMIC PROTEIN"/>
    <property type="match status" value="1"/>
</dbReference>
<dbReference type="GO" id="GO:0015768">
    <property type="term" value="P:maltose transport"/>
    <property type="evidence" value="ECO:0007669"/>
    <property type="project" value="TreeGrafter"/>
</dbReference>
<evidence type="ECO:0000256" key="3">
    <source>
        <dbReference type="ARBA" id="ARBA00022729"/>
    </source>
</evidence>
<dbReference type="Gene3D" id="3.40.190.10">
    <property type="entry name" value="Periplasmic binding protein-like II"/>
    <property type="match status" value="2"/>
</dbReference>
<dbReference type="InterPro" id="IPR006059">
    <property type="entry name" value="SBP"/>
</dbReference>
<feature type="signal peptide" evidence="4">
    <location>
        <begin position="1"/>
        <end position="22"/>
    </location>
</feature>
<dbReference type="EMBL" id="CP032624">
    <property type="protein sequence ID" value="AYG02900.1"/>
    <property type="molecule type" value="Genomic_DNA"/>
</dbReference>
<feature type="chain" id="PRO_5039068678" evidence="4">
    <location>
        <begin position="23"/>
        <end position="440"/>
    </location>
</feature>
<comment type="similarity">
    <text evidence="1">Belongs to the bacterial solute-binding protein 1 family.</text>
</comment>
<dbReference type="PANTHER" id="PTHR30061">
    <property type="entry name" value="MALTOSE-BINDING PERIPLASMIC PROTEIN"/>
    <property type="match status" value="1"/>
</dbReference>
<accession>A0A387BPG4</accession>
<dbReference type="Proteomes" id="UP000275069">
    <property type="component" value="Chromosome"/>
</dbReference>
<evidence type="ECO:0000256" key="4">
    <source>
        <dbReference type="SAM" id="SignalP"/>
    </source>
</evidence>
<sequence>MRKSRIMVIGAVGIAAALALTACSSGGSGSKDSSTSSGAAFSTDGKGKTLTVWSMNGDLPANVLTAINDEFTKETGAKVKVQTQQWDGIVTKVTTALSSNNVPDLIDVGNTQITGYAATGGLLDITALKDQLAQGQTWLGGLVDPATVDGKLYGVPELAGARTVIYNKQLWAAAGITTEPKTYAEFTADLDKIKAAHASDPNFAAFYLPGQYWYDGLQWVWDAGGKIVSGKEGSWKGELSSSAAIQGLNDFKTFQNTYSTQASQTLNTDKPDQDQYFADGHAATIEGNGWETGSITTDNKQLTADDLGTFAFPGKSGDTQPVDLGGSDWAIPAKSKNQGLALTWAKIAASPSIQKMVAAAGIIPISTEAVDAASSSLTPLQIGSFTAAKNSTATPSAVNWSTVESDKTMETLFSSIASGSKSVEDAAKAADASIESDLNK</sequence>
<dbReference type="SUPFAM" id="SSF53850">
    <property type="entry name" value="Periplasmic binding protein-like II"/>
    <property type="match status" value="1"/>
</dbReference>
<reference evidence="5 6" key="1">
    <citation type="submission" date="2018-09" db="EMBL/GenBank/DDBJ databases">
        <title>Genome sequencing of strain 2DFW10M-5.</title>
        <authorList>
            <person name="Heo J."/>
            <person name="Kim S.-J."/>
            <person name="Kwon S.-W."/>
        </authorList>
    </citation>
    <scope>NUCLEOTIDE SEQUENCE [LARGE SCALE GENOMIC DNA]</scope>
    <source>
        <strain evidence="5 6">2DFW10M-5</strain>
    </source>
</reference>
<dbReference type="GO" id="GO:0042956">
    <property type="term" value="P:maltodextrin transmembrane transport"/>
    <property type="evidence" value="ECO:0007669"/>
    <property type="project" value="TreeGrafter"/>
</dbReference>
<dbReference type="KEGG" id="gry:D7I44_04755"/>
<dbReference type="OrthoDB" id="9780991at2"/>
<name>A0A387BPG4_9MICO</name>
<dbReference type="PROSITE" id="PS51257">
    <property type="entry name" value="PROKAR_LIPOPROTEIN"/>
    <property type="match status" value="1"/>
</dbReference>
<gene>
    <name evidence="5" type="ORF">D7I44_04755</name>
</gene>
<protein>
    <submittedName>
        <fullName evidence="5">Extracellular solute-binding protein</fullName>
    </submittedName>
</protein>
<dbReference type="Pfam" id="PF01547">
    <property type="entry name" value="SBP_bac_1"/>
    <property type="match status" value="1"/>
</dbReference>
<evidence type="ECO:0000313" key="6">
    <source>
        <dbReference type="Proteomes" id="UP000275069"/>
    </source>
</evidence>
<dbReference type="GO" id="GO:1901982">
    <property type="term" value="F:maltose binding"/>
    <property type="evidence" value="ECO:0007669"/>
    <property type="project" value="TreeGrafter"/>
</dbReference>
<dbReference type="RefSeq" id="WP_120788434.1">
    <property type="nucleotide sequence ID" value="NZ_CP032624.1"/>
</dbReference>
<keyword evidence="6" id="KW-1185">Reference proteome</keyword>
<dbReference type="GO" id="GO:0055052">
    <property type="term" value="C:ATP-binding cassette (ABC) transporter complex, substrate-binding subunit-containing"/>
    <property type="evidence" value="ECO:0007669"/>
    <property type="project" value="TreeGrafter"/>
</dbReference>
<evidence type="ECO:0000256" key="1">
    <source>
        <dbReference type="ARBA" id="ARBA00008520"/>
    </source>
</evidence>
<keyword evidence="2" id="KW-0813">Transport</keyword>
<evidence type="ECO:0000256" key="2">
    <source>
        <dbReference type="ARBA" id="ARBA00022448"/>
    </source>
</evidence>